<evidence type="ECO:0000313" key="2">
    <source>
        <dbReference type="EMBL" id="RZQ60380.1"/>
    </source>
</evidence>
<name>A0A4Q7IZB5_9PSEU</name>
<evidence type="ECO:0000256" key="1">
    <source>
        <dbReference type="SAM" id="Coils"/>
    </source>
</evidence>
<dbReference type="EMBL" id="SFCC01000017">
    <property type="protein sequence ID" value="RZQ60380.1"/>
    <property type="molecule type" value="Genomic_DNA"/>
</dbReference>
<proteinExistence type="predicted"/>
<comment type="caution">
    <text evidence="2">The sequence shown here is derived from an EMBL/GenBank/DDBJ whole genome shotgun (WGS) entry which is preliminary data.</text>
</comment>
<dbReference type="Proteomes" id="UP000292003">
    <property type="component" value="Unassembled WGS sequence"/>
</dbReference>
<feature type="coiled-coil region" evidence="1">
    <location>
        <begin position="177"/>
        <end position="206"/>
    </location>
</feature>
<protein>
    <submittedName>
        <fullName evidence="2">Uncharacterized protein</fullName>
    </submittedName>
</protein>
<keyword evidence="1" id="KW-0175">Coiled coil</keyword>
<keyword evidence="3" id="KW-1185">Reference proteome</keyword>
<evidence type="ECO:0000313" key="3">
    <source>
        <dbReference type="Proteomes" id="UP000292003"/>
    </source>
</evidence>
<reference evidence="2 3" key="1">
    <citation type="submission" date="2019-02" db="EMBL/GenBank/DDBJ databases">
        <title>Draft genome sequence of Amycolatopsis sp. 8-3EHSu isolated from roots of Suaeda maritima.</title>
        <authorList>
            <person name="Duangmal K."/>
            <person name="Chantavorakit T."/>
        </authorList>
    </citation>
    <scope>NUCLEOTIDE SEQUENCE [LARGE SCALE GENOMIC DNA]</scope>
    <source>
        <strain evidence="2 3">8-3EHSu</strain>
    </source>
</reference>
<sequence length="365" mass="39514">MRILFSGEPWVHYGQIYVQSDQGLIAGLHEAFAGQRNGLCGAAEPGALFLVTGLHTGKVGFSVEWHDEAPPAGPEWEEIVEASFRPSSSRIGLCQWAGEAWWDLDLPLAGLRVRYCASGMDAGRAADTRMDGEPRLDRYLLQFWPGEPAPDRVVRQTGETAAYWHGAVRDFPSAEELAERRRQARLAEERAALAREREYARRAREQEVLDWGGRPPTDRLRAASGYAQPLAALDRGLVDAIADAAPEVQRAVARLAVRRAYDGAGLTGVGWVAPALAALDDGGALPAPFDDQTGVWNHLFGDPAVPSTVIPGSANFSRQAAALPAIFQAGERDPLRAALDAVWTAQFSFGTDREVVLGEIRALAG</sequence>
<organism evidence="2 3">
    <name type="scientific">Amycolatopsis suaedae</name>
    <dbReference type="NCBI Taxonomy" id="2510978"/>
    <lineage>
        <taxon>Bacteria</taxon>
        <taxon>Bacillati</taxon>
        <taxon>Actinomycetota</taxon>
        <taxon>Actinomycetes</taxon>
        <taxon>Pseudonocardiales</taxon>
        <taxon>Pseudonocardiaceae</taxon>
        <taxon>Amycolatopsis</taxon>
    </lineage>
</organism>
<gene>
    <name evidence="2" type="ORF">EWH70_29195</name>
</gene>
<accession>A0A4Q7IZB5</accession>
<dbReference type="OrthoDB" id="4485313at2"/>
<dbReference type="AlphaFoldDB" id="A0A4Q7IZB5"/>